<keyword evidence="1" id="KW-0812">Transmembrane</keyword>
<keyword evidence="3" id="KW-1185">Reference proteome</keyword>
<protein>
    <recommendedName>
        <fullName evidence="4">Retrovirus-related Pol polyprotein from type-1 retrotransposable element R2</fullName>
    </recommendedName>
</protein>
<evidence type="ECO:0000313" key="2">
    <source>
        <dbReference type="EMBL" id="GBN97327.1"/>
    </source>
</evidence>
<dbReference type="Proteomes" id="UP000499080">
    <property type="component" value="Unassembled WGS sequence"/>
</dbReference>
<evidence type="ECO:0000256" key="1">
    <source>
        <dbReference type="SAM" id="Phobius"/>
    </source>
</evidence>
<proteinExistence type="predicted"/>
<sequence length="204" mass="23158">MYHPSNGSPRTANTWGSGNTACRRCDECDLEAHVLNHCKGRSRGWQLRHNSISDRLKQALLFDGCALISENQSIGPDNLHPDLVFRKGNDIFIIDVTCPFENRLEAFSDARKHKLDKYAPLIPYFANMGLNASIIPILVGALGSWDPKNNAFLKKHMSRSFRYKFEKLCVSETICWSRDIYVEHVTGVHQFTENFPPIETTTSS</sequence>
<keyword evidence="1" id="KW-1133">Transmembrane helix</keyword>
<accession>A0A4Y2T9T7</accession>
<name>A0A4Y2T9T7_ARAVE</name>
<keyword evidence="1" id="KW-0472">Membrane</keyword>
<evidence type="ECO:0000313" key="3">
    <source>
        <dbReference type="Proteomes" id="UP000499080"/>
    </source>
</evidence>
<dbReference type="OrthoDB" id="8195432at2759"/>
<dbReference type="AlphaFoldDB" id="A0A4Y2T9T7"/>
<comment type="caution">
    <text evidence="2">The sequence shown here is derived from an EMBL/GenBank/DDBJ whole genome shotgun (WGS) entry which is preliminary data.</text>
</comment>
<reference evidence="2 3" key="1">
    <citation type="journal article" date="2019" name="Sci. Rep.">
        <title>Orb-weaving spider Araneus ventricosus genome elucidates the spidroin gene catalogue.</title>
        <authorList>
            <person name="Kono N."/>
            <person name="Nakamura H."/>
            <person name="Ohtoshi R."/>
            <person name="Moran D.A.P."/>
            <person name="Shinohara A."/>
            <person name="Yoshida Y."/>
            <person name="Fujiwara M."/>
            <person name="Mori M."/>
            <person name="Tomita M."/>
            <person name="Arakawa K."/>
        </authorList>
    </citation>
    <scope>NUCLEOTIDE SEQUENCE [LARGE SCALE GENOMIC DNA]</scope>
</reference>
<organism evidence="2 3">
    <name type="scientific">Araneus ventricosus</name>
    <name type="common">Orbweaver spider</name>
    <name type="synonym">Epeira ventricosa</name>
    <dbReference type="NCBI Taxonomy" id="182803"/>
    <lineage>
        <taxon>Eukaryota</taxon>
        <taxon>Metazoa</taxon>
        <taxon>Ecdysozoa</taxon>
        <taxon>Arthropoda</taxon>
        <taxon>Chelicerata</taxon>
        <taxon>Arachnida</taxon>
        <taxon>Araneae</taxon>
        <taxon>Araneomorphae</taxon>
        <taxon>Entelegynae</taxon>
        <taxon>Araneoidea</taxon>
        <taxon>Araneidae</taxon>
        <taxon>Araneus</taxon>
    </lineage>
</organism>
<feature type="transmembrane region" description="Helical" evidence="1">
    <location>
        <begin position="121"/>
        <end position="145"/>
    </location>
</feature>
<gene>
    <name evidence="2" type="ORF">AVEN_34546_1</name>
</gene>
<evidence type="ECO:0008006" key="4">
    <source>
        <dbReference type="Google" id="ProtNLM"/>
    </source>
</evidence>
<dbReference type="EMBL" id="BGPR01027100">
    <property type="protein sequence ID" value="GBN97327.1"/>
    <property type="molecule type" value="Genomic_DNA"/>
</dbReference>